<reference evidence="2" key="1">
    <citation type="submission" date="2016-10" db="EMBL/GenBank/DDBJ databases">
        <title>Sequence of Gallionella enrichment culture.</title>
        <authorList>
            <person name="Poehlein A."/>
            <person name="Muehling M."/>
            <person name="Daniel R."/>
        </authorList>
    </citation>
    <scope>NUCLEOTIDE SEQUENCE</scope>
</reference>
<dbReference type="AlphaFoldDB" id="A0A1J5QSW7"/>
<name>A0A1J5QSW7_9ZZZZ</name>
<gene>
    <name evidence="2" type="ORF">GALL_314140</name>
</gene>
<evidence type="ECO:0008006" key="3">
    <source>
        <dbReference type="Google" id="ProtNLM"/>
    </source>
</evidence>
<feature type="transmembrane region" description="Helical" evidence="1">
    <location>
        <begin position="207"/>
        <end position="230"/>
    </location>
</feature>
<comment type="caution">
    <text evidence="2">The sequence shown here is derived from an EMBL/GenBank/DDBJ whole genome shotgun (WGS) entry which is preliminary data.</text>
</comment>
<keyword evidence="1" id="KW-0812">Transmembrane</keyword>
<keyword evidence="1" id="KW-0472">Membrane</keyword>
<organism evidence="2">
    <name type="scientific">mine drainage metagenome</name>
    <dbReference type="NCBI Taxonomy" id="410659"/>
    <lineage>
        <taxon>unclassified sequences</taxon>
        <taxon>metagenomes</taxon>
        <taxon>ecological metagenomes</taxon>
    </lineage>
</organism>
<feature type="transmembrane region" description="Helical" evidence="1">
    <location>
        <begin position="49"/>
        <end position="72"/>
    </location>
</feature>
<evidence type="ECO:0000313" key="2">
    <source>
        <dbReference type="EMBL" id="OIQ86734.1"/>
    </source>
</evidence>
<protein>
    <recommendedName>
        <fullName evidence="3">ABC-2 type transporter</fullName>
    </recommendedName>
</protein>
<keyword evidence="1" id="KW-1133">Transmembrane helix</keyword>
<feature type="transmembrane region" description="Helical" evidence="1">
    <location>
        <begin position="20"/>
        <end position="37"/>
    </location>
</feature>
<sequence>MFVAKIAWLLFLEEARERIGFVWNCVLPFTLFVLYRMRWSGGAVDERALVAGFLGYVLLSHALFGFVLHLIWRREAGFLRSFCVAGLALPRLVGASFVATTLSALLSVAVFLVGAGLVFGFWLSALEYICILGMSAAVCALCCSAVLGLMLPRMSVRGAQSLLSGLLFICLGGAYGLREGAPLMLQYVDPIEWGRLWLEWALGAAPWPSWLGLETVALAAVAGGIGAAGLRRASLAPSWTH</sequence>
<accession>A0A1J5QSW7</accession>
<feature type="transmembrane region" description="Helical" evidence="1">
    <location>
        <begin position="158"/>
        <end position="177"/>
    </location>
</feature>
<dbReference type="EMBL" id="MLJW01000462">
    <property type="protein sequence ID" value="OIQ86734.1"/>
    <property type="molecule type" value="Genomic_DNA"/>
</dbReference>
<evidence type="ECO:0000256" key="1">
    <source>
        <dbReference type="SAM" id="Phobius"/>
    </source>
</evidence>
<feature type="transmembrane region" description="Helical" evidence="1">
    <location>
        <begin position="131"/>
        <end position="151"/>
    </location>
</feature>
<proteinExistence type="predicted"/>